<dbReference type="Pfam" id="PF17906">
    <property type="entry name" value="HTH_48"/>
    <property type="match status" value="1"/>
</dbReference>
<dbReference type="EMBL" id="JAVFWL010000004">
    <property type="protein sequence ID" value="KAK6750447.1"/>
    <property type="molecule type" value="Genomic_DNA"/>
</dbReference>
<gene>
    <name evidence="2" type="primary">Necator_chrIV.g15725</name>
    <name evidence="2" type="ORF">RB195_002430</name>
</gene>
<dbReference type="InterPro" id="IPR052709">
    <property type="entry name" value="Transposase-MT_Hybrid"/>
</dbReference>
<organism evidence="2 3">
    <name type="scientific">Necator americanus</name>
    <name type="common">Human hookworm</name>
    <dbReference type="NCBI Taxonomy" id="51031"/>
    <lineage>
        <taxon>Eukaryota</taxon>
        <taxon>Metazoa</taxon>
        <taxon>Ecdysozoa</taxon>
        <taxon>Nematoda</taxon>
        <taxon>Chromadorea</taxon>
        <taxon>Rhabditida</taxon>
        <taxon>Rhabditina</taxon>
        <taxon>Rhabditomorpha</taxon>
        <taxon>Strongyloidea</taxon>
        <taxon>Ancylostomatidae</taxon>
        <taxon>Bunostominae</taxon>
        <taxon>Necator</taxon>
    </lineage>
</organism>
<dbReference type="InterPro" id="IPR001888">
    <property type="entry name" value="Transposase_1"/>
</dbReference>
<dbReference type="Gene3D" id="1.10.10.1450">
    <property type="match status" value="1"/>
</dbReference>
<reference evidence="2 3" key="1">
    <citation type="submission" date="2023-08" db="EMBL/GenBank/DDBJ databases">
        <title>A Necator americanus chromosomal reference genome.</title>
        <authorList>
            <person name="Ilik V."/>
            <person name="Petrzelkova K.J."/>
            <person name="Pardy F."/>
            <person name="Fuh T."/>
            <person name="Niatou-Singa F.S."/>
            <person name="Gouil Q."/>
            <person name="Baker L."/>
            <person name="Ritchie M.E."/>
            <person name="Jex A.R."/>
            <person name="Gazzola D."/>
            <person name="Li H."/>
            <person name="Toshio Fujiwara R."/>
            <person name="Zhan B."/>
            <person name="Aroian R.V."/>
            <person name="Pafco B."/>
            <person name="Schwarz E.M."/>
        </authorList>
    </citation>
    <scope>NUCLEOTIDE SEQUENCE [LARGE SCALE GENOMIC DNA]</scope>
    <source>
        <strain evidence="2 3">Aroian</strain>
        <tissue evidence="2">Whole animal</tissue>
    </source>
</reference>
<dbReference type="Pfam" id="PF01359">
    <property type="entry name" value="Transposase_1"/>
    <property type="match status" value="1"/>
</dbReference>
<protein>
    <recommendedName>
        <fullName evidence="1">Mos1 transposase HTH domain-containing protein</fullName>
    </recommendedName>
</protein>
<keyword evidence="3" id="KW-1185">Reference proteome</keyword>
<accession>A0ABR1DJB2</accession>
<evidence type="ECO:0000313" key="3">
    <source>
        <dbReference type="Proteomes" id="UP001303046"/>
    </source>
</evidence>
<dbReference type="Gene3D" id="3.30.420.10">
    <property type="entry name" value="Ribonuclease H-like superfamily/Ribonuclease H"/>
    <property type="match status" value="1"/>
</dbReference>
<dbReference type="Gene3D" id="1.10.10.10">
    <property type="entry name" value="Winged helix-like DNA-binding domain superfamily/Winged helix DNA-binding domain"/>
    <property type="match status" value="1"/>
</dbReference>
<name>A0ABR1DJB2_NECAM</name>
<comment type="caution">
    <text evidence="2">The sequence shown here is derived from an EMBL/GenBank/DDBJ whole genome shotgun (WGS) entry which is preliminary data.</text>
</comment>
<evidence type="ECO:0000259" key="1">
    <source>
        <dbReference type="Pfam" id="PF17906"/>
    </source>
</evidence>
<evidence type="ECO:0000313" key="2">
    <source>
        <dbReference type="EMBL" id="KAK6750447.1"/>
    </source>
</evidence>
<dbReference type="InterPro" id="IPR041426">
    <property type="entry name" value="Mos1_HTH"/>
</dbReference>
<dbReference type="PANTHER" id="PTHR46060">
    <property type="entry name" value="MARINER MOS1 TRANSPOSASE-LIKE PROTEIN"/>
    <property type="match status" value="1"/>
</dbReference>
<dbReference type="PANTHER" id="PTHR46060:SF2">
    <property type="entry name" value="HISTONE-LYSINE N-METHYLTRANSFERASE SETMAR"/>
    <property type="match status" value="1"/>
</dbReference>
<dbReference type="InterPro" id="IPR036388">
    <property type="entry name" value="WH-like_DNA-bd_sf"/>
</dbReference>
<proteinExistence type="predicted"/>
<dbReference type="Proteomes" id="UP001303046">
    <property type="component" value="Unassembled WGS sequence"/>
</dbReference>
<dbReference type="InterPro" id="IPR036397">
    <property type="entry name" value="RNaseH_sf"/>
</dbReference>
<sequence length="339" mass="39154">MLDQKFRMRACMWYDFKQGKSAAESHCALSEVFGEEALSESQCRRWFQRFKNGNESLEGEEHGSRPQVVDDQVLKSVIELDPRQTTRELATHFGCSNSTIHEHLLAIGKTNRCGKWVPHQLSDANKAARVAMAGILLRRSKNSGFFDSVVTSDEKWICFDNATRKRQWLEAGDTPKPTPKPDIHGRKVMLFVWWNSKGLVYFEVLDSGQTVTADIYKDQQNRVDQALRRPAVEATSTKFLYDNARPQVAKITLEKIEELGWEVLPHPPYSPDLAPSEHHLFRSMQHSLAERKFTIREEVQLWVSNYFESQPAELLERGIHSLHKRWRQVIDSNGDYLLN</sequence>
<feature type="domain" description="Mos1 transposase HTH" evidence="1">
    <location>
        <begin position="9"/>
        <end position="54"/>
    </location>
</feature>